<dbReference type="SUPFAM" id="SSF55961">
    <property type="entry name" value="Bet v1-like"/>
    <property type="match status" value="1"/>
</dbReference>
<dbReference type="Pfam" id="PF11716">
    <property type="entry name" value="MDMPI_N"/>
    <property type="match status" value="1"/>
</dbReference>
<gene>
    <name evidence="4" type="ORF">Q9R02_05195</name>
</gene>
<evidence type="ECO:0000313" key="4">
    <source>
        <dbReference type="EMBL" id="MDP5226547.1"/>
    </source>
</evidence>
<dbReference type="InterPro" id="IPR017520">
    <property type="entry name" value="CHP03086"/>
</dbReference>
<dbReference type="InterPro" id="IPR034660">
    <property type="entry name" value="DinB/YfiT-like"/>
</dbReference>
<protein>
    <submittedName>
        <fullName evidence="4">TIGR03086 family metal-binding protein</fullName>
    </submittedName>
</protein>
<dbReference type="RefSeq" id="WP_305995591.1">
    <property type="nucleotide sequence ID" value="NZ_JAVALS010000002.1"/>
</dbReference>
<dbReference type="EMBL" id="JAVALS010000002">
    <property type="protein sequence ID" value="MDP5226547.1"/>
    <property type="molecule type" value="Genomic_DNA"/>
</dbReference>
<dbReference type="Gene3D" id="3.30.530.20">
    <property type="match status" value="1"/>
</dbReference>
<dbReference type="Gene3D" id="1.20.120.450">
    <property type="entry name" value="dinb family like domain"/>
    <property type="match status" value="1"/>
</dbReference>
<evidence type="ECO:0000313" key="5">
    <source>
        <dbReference type="Proteomes" id="UP001232725"/>
    </source>
</evidence>
<proteinExistence type="inferred from homology"/>
<dbReference type="InterPro" id="IPR017517">
    <property type="entry name" value="Maleyloyr_isom"/>
</dbReference>
<dbReference type="CDD" id="cd07814">
    <property type="entry name" value="SRPBCC_CalC_Aha1-like"/>
    <property type="match status" value="1"/>
</dbReference>
<dbReference type="NCBIfam" id="TIGR03083">
    <property type="entry name" value="maleylpyruvate isomerase family mycothiol-dependent enzyme"/>
    <property type="match status" value="1"/>
</dbReference>
<comment type="similarity">
    <text evidence="1">Belongs to the AHA1 family.</text>
</comment>
<dbReference type="Pfam" id="PF08327">
    <property type="entry name" value="AHSA1"/>
    <property type="match status" value="1"/>
</dbReference>
<sequence length="326" mass="34668">MNYTKSLHLPVTPDEAFALVTEPERLRRWQTVVARVDLRLGGEYRWTVTPGHHAVGTFREIEPGKRVVFGFGWEGDAMGLAPDSSTVTVTFTPAGEGTDVLFEHDGLTPEQVPGHTEGWDHFMERLAAAAGSELGAGADPWSAFPQDMSLLNSAEASLAVLLDVLRRVTPDDLDKPTPCSEYTVAQLTDHLAGSLISIGTAVGGTPVDRKDAGLEDRIAGLSQTAVEAFTHRGTDGTVDIAGGIPAVVAGQILNIEFLVHAWDYATACGLPLQVAEELSANVETLARRTITDGVRQGGSFAGELNVSETAGSLERLIAFTGRQPVA</sequence>
<feature type="domain" description="Mycothiol-dependent maleylpyruvate isomerase metal-binding" evidence="3">
    <location>
        <begin position="156"/>
        <end position="204"/>
    </location>
</feature>
<dbReference type="SUPFAM" id="SSF109854">
    <property type="entry name" value="DinB/YfiT-like putative metalloenzymes"/>
    <property type="match status" value="1"/>
</dbReference>
<keyword evidence="5" id="KW-1185">Reference proteome</keyword>
<reference evidence="4 5" key="1">
    <citation type="submission" date="2023-08" db="EMBL/GenBank/DDBJ databases">
        <title>Arthrobacter horti sp. nov., isolated from forest soil.</title>
        <authorList>
            <person name="Park M."/>
        </authorList>
    </citation>
    <scope>NUCLEOTIDE SEQUENCE [LARGE SCALE GENOMIC DNA]</scope>
    <source>
        <strain evidence="4 5">YJM1</strain>
    </source>
</reference>
<evidence type="ECO:0000256" key="1">
    <source>
        <dbReference type="ARBA" id="ARBA00006817"/>
    </source>
</evidence>
<organism evidence="4 5">
    <name type="scientific">Arthrobacter horti</name>
    <dbReference type="NCBI Taxonomy" id="3068273"/>
    <lineage>
        <taxon>Bacteria</taxon>
        <taxon>Bacillati</taxon>
        <taxon>Actinomycetota</taxon>
        <taxon>Actinomycetes</taxon>
        <taxon>Micrococcales</taxon>
        <taxon>Micrococcaceae</taxon>
        <taxon>Arthrobacter</taxon>
    </lineage>
</organism>
<dbReference type="Proteomes" id="UP001232725">
    <property type="component" value="Unassembled WGS sequence"/>
</dbReference>
<accession>A0ABT9ILU1</accession>
<feature type="domain" description="Activator of Hsp90 ATPase homologue 1/2-like C-terminal" evidence="2">
    <location>
        <begin position="11"/>
        <end position="130"/>
    </location>
</feature>
<name>A0ABT9ILU1_9MICC</name>
<comment type="caution">
    <text evidence="4">The sequence shown here is derived from an EMBL/GenBank/DDBJ whole genome shotgun (WGS) entry which is preliminary data.</text>
</comment>
<dbReference type="InterPro" id="IPR023393">
    <property type="entry name" value="START-like_dom_sf"/>
</dbReference>
<dbReference type="InterPro" id="IPR013538">
    <property type="entry name" value="ASHA1/2-like_C"/>
</dbReference>
<evidence type="ECO:0000259" key="2">
    <source>
        <dbReference type="Pfam" id="PF08327"/>
    </source>
</evidence>
<evidence type="ECO:0000259" key="3">
    <source>
        <dbReference type="Pfam" id="PF11716"/>
    </source>
</evidence>
<dbReference type="InterPro" id="IPR024344">
    <property type="entry name" value="MDMPI_metal-binding"/>
</dbReference>
<dbReference type="NCBIfam" id="TIGR03086">
    <property type="entry name" value="TIGR03086 family metal-binding protein"/>
    <property type="match status" value="1"/>
</dbReference>